<organism evidence="2 3">
    <name type="scientific">Blattamonas nauphoetae</name>
    <dbReference type="NCBI Taxonomy" id="2049346"/>
    <lineage>
        <taxon>Eukaryota</taxon>
        <taxon>Metamonada</taxon>
        <taxon>Preaxostyla</taxon>
        <taxon>Oxymonadida</taxon>
        <taxon>Blattamonas</taxon>
    </lineage>
</organism>
<reference evidence="2 3" key="1">
    <citation type="journal article" date="2022" name="bioRxiv">
        <title>Genomics of Preaxostyla Flagellates Illuminates Evolutionary Transitions and the Path Towards Mitochondrial Loss.</title>
        <authorList>
            <person name="Novak L.V.F."/>
            <person name="Treitli S.C."/>
            <person name="Pyrih J."/>
            <person name="Halakuc P."/>
            <person name="Pipaliya S.V."/>
            <person name="Vacek V."/>
            <person name="Brzon O."/>
            <person name="Soukal P."/>
            <person name="Eme L."/>
            <person name="Dacks J.B."/>
            <person name="Karnkowska A."/>
            <person name="Elias M."/>
            <person name="Hampl V."/>
        </authorList>
    </citation>
    <scope>NUCLEOTIDE SEQUENCE [LARGE SCALE GENOMIC DNA]</scope>
    <source>
        <strain evidence="2">NAU3</strain>
        <tissue evidence="2">Gut</tissue>
    </source>
</reference>
<name>A0ABQ9YGV1_9EUKA</name>
<evidence type="ECO:0000313" key="3">
    <source>
        <dbReference type="Proteomes" id="UP001281761"/>
    </source>
</evidence>
<sequence>MFSTFDEDLQLDSEKCSTKEITIDTVIEELERGQSEPDAVVTTRLWLQIPNLIRDCDRLKEENPHKMDRLIQNILQILNMCLRKHISLINRRLLHSSLSTLATSPTLPTEIRVGVEQCLVPLNSLEEGPFVLVSADEFKSMEDDSKHNLSTTSTQKDEINQLNHTIATLQQQHKEDEEKLMKEREEKNAKVGEMEAMLTKEREKRIEAETEVVRAKEREQASEVARREAEARNEHLLTENKTLTNNLTESRDREKKADEREMKANDDRRGAEQTRIQMEEEKKKAEADRAMMEKEKRQEEEKRRSAEDGKRIAEERLKNVEEQARREKERLSDEVKNTQKELGEVRAGRQKSENENRGLILQIDKLKQQLAHLPIWLGTESLQTVDRTAHRLSSTTLTQIVSLGSSIWRTVFTFPVTDGEWELKIKANENTFQYVMLGFIKHPLPEDATQRHCGTNAGGIGGDFTLWDGGMWKNGEFKPEGTNKICDRVGQTAAIRVNMSTRQARLFVDDQEQPGIFTNIHSPLCLGITTHDQNKQIEVMWFKQLRS</sequence>
<accession>A0ABQ9YGV1</accession>
<comment type="caution">
    <text evidence="2">The sequence shown here is derived from an EMBL/GenBank/DDBJ whole genome shotgun (WGS) entry which is preliminary data.</text>
</comment>
<protein>
    <submittedName>
        <fullName evidence="2">Uncharacterized protein</fullName>
    </submittedName>
</protein>
<feature type="compositionally biased region" description="Low complexity" evidence="1">
    <location>
        <begin position="239"/>
        <end position="248"/>
    </location>
</feature>
<dbReference type="Proteomes" id="UP001281761">
    <property type="component" value="Unassembled WGS sequence"/>
</dbReference>
<feature type="compositionally biased region" description="Basic and acidic residues" evidence="1">
    <location>
        <begin position="172"/>
        <end position="238"/>
    </location>
</feature>
<keyword evidence="3" id="KW-1185">Reference proteome</keyword>
<gene>
    <name evidence="2" type="ORF">BLNAU_1993</name>
</gene>
<feature type="compositionally biased region" description="Basic and acidic residues" evidence="1">
    <location>
        <begin position="249"/>
        <end position="337"/>
    </location>
</feature>
<dbReference type="EMBL" id="JARBJD010000008">
    <property type="protein sequence ID" value="KAK2962970.1"/>
    <property type="molecule type" value="Genomic_DNA"/>
</dbReference>
<feature type="region of interest" description="Disordered" evidence="1">
    <location>
        <begin position="172"/>
        <end position="337"/>
    </location>
</feature>
<evidence type="ECO:0000256" key="1">
    <source>
        <dbReference type="SAM" id="MobiDB-lite"/>
    </source>
</evidence>
<evidence type="ECO:0000313" key="2">
    <source>
        <dbReference type="EMBL" id="KAK2962970.1"/>
    </source>
</evidence>
<proteinExistence type="predicted"/>